<dbReference type="InterPro" id="IPR008258">
    <property type="entry name" value="Transglycosylase_SLT_dom_1"/>
</dbReference>
<sequence>MRVILIGLAVITLVLTMPAVGVAEKQSWVEFYKSSSSRSDVETAPTVANPAQVCINEILAAEQRYGIPDNLLLAIGIQEAGRQMNGRLVVWPWTANTNGKGAFFGSKLALEAYVRDMQVQGIRSTDVGCMQINQRWHSEQFASLEAATTPADNVDYAARFLLQLHGETRDWWQAAGRYHSSNEAYSSVYLRKLTQNQRIAQSHLARYSSQNSELVAAVQQVAPPKEAVGFGWSADLSNANSGQSGNALSIYSTRSLEPILPIYAEVN</sequence>
<evidence type="ECO:0000313" key="2">
    <source>
        <dbReference type="EMBL" id="KKM86684.1"/>
    </source>
</evidence>
<organism evidence="2">
    <name type="scientific">marine sediment metagenome</name>
    <dbReference type="NCBI Taxonomy" id="412755"/>
    <lineage>
        <taxon>unclassified sequences</taxon>
        <taxon>metagenomes</taxon>
        <taxon>ecological metagenomes</taxon>
    </lineage>
</organism>
<reference evidence="2" key="1">
    <citation type="journal article" date="2015" name="Nature">
        <title>Complex archaea that bridge the gap between prokaryotes and eukaryotes.</title>
        <authorList>
            <person name="Spang A."/>
            <person name="Saw J.H."/>
            <person name="Jorgensen S.L."/>
            <person name="Zaremba-Niedzwiedzka K."/>
            <person name="Martijn J."/>
            <person name="Lind A.E."/>
            <person name="van Eijk R."/>
            <person name="Schleper C."/>
            <person name="Guy L."/>
            <person name="Ettema T.J."/>
        </authorList>
    </citation>
    <scope>NUCLEOTIDE SEQUENCE</scope>
</reference>
<accession>A0A0F9KWI1</accession>
<dbReference type="SUPFAM" id="SSF53955">
    <property type="entry name" value="Lysozyme-like"/>
    <property type="match status" value="1"/>
</dbReference>
<dbReference type="Gene3D" id="1.10.530.10">
    <property type="match status" value="1"/>
</dbReference>
<proteinExistence type="predicted"/>
<dbReference type="Pfam" id="PF01464">
    <property type="entry name" value="SLT"/>
    <property type="match status" value="1"/>
</dbReference>
<protein>
    <recommendedName>
        <fullName evidence="1">Transglycosylase SLT domain-containing protein</fullName>
    </recommendedName>
</protein>
<dbReference type="AlphaFoldDB" id="A0A0F9KWI1"/>
<evidence type="ECO:0000259" key="1">
    <source>
        <dbReference type="Pfam" id="PF01464"/>
    </source>
</evidence>
<gene>
    <name evidence="2" type="ORF">LCGC14_1276490</name>
</gene>
<feature type="domain" description="Transglycosylase SLT" evidence="1">
    <location>
        <begin position="59"/>
        <end position="181"/>
    </location>
</feature>
<name>A0A0F9KWI1_9ZZZZ</name>
<dbReference type="EMBL" id="LAZR01007215">
    <property type="protein sequence ID" value="KKM86684.1"/>
    <property type="molecule type" value="Genomic_DNA"/>
</dbReference>
<dbReference type="InterPro" id="IPR023346">
    <property type="entry name" value="Lysozyme-like_dom_sf"/>
</dbReference>
<comment type="caution">
    <text evidence="2">The sequence shown here is derived from an EMBL/GenBank/DDBJ whole genome shotgun (WGS) entry which is preliminary data.</text>
</comment>